<comment type="caution">
    <text evidence="3">The sequence shown here is derived from an EMBL/GenBank/DDBJ whole genome shotgun (WGS) entry which is preliminary data.</text>
</comment>
<sequence>MEKAIVFLVDDDEDDRMLISQSLLGLIDYLEIREVSNGFELLNLISSAELEKPSLILLDMNMPGLDGLAVLSSLKQDLDNRMIPVVMMSTSSDRSWLAKRTGLGLMLSLKSRLHLLNTNWQLRQ</sequence>
<dbReference type="InterPro" id="IPR001789">
    <property type="entry name" value="Sig_transdc_resp-reg_receiver"/>
</dbReference>
<keyword evidence="4" id="KW-1185">Reference proteome</keyword>
<dbReference type="SMART" id="SM00448">
    <property type="entry name" value="REC"/>
    <property type="match status" value="1"/>
</dbReference>
<evidence type="ECO:0000256" key="1">
    <source>
        <dbReference type="PROSITE-ProRule" id="PRU00169"/>
    </source>
</evidence>
<dbReference type="RefSeq" id="WP_215235624.1">
    <property type="nucleotide sequence ID" value="NZ_CAJRAU010000007.1"/>
</dbReference>
<dbReference type="Pfam" id="PF00072">
    <property type="entry name" value="Response_reg"/>
    <property type="match status" value="1"/>
</dbReference>
<proteinExistence type="predicted"/>
<organism evidence="3 4">
    <name type="scientific">Dyadobacter linearis</name>
    <dbReference type="NCBI Taxonomy" id="2823330"/>
    <lineage>
        <taxon>Bacteria</taxon>
        <taxon>Pseudomonadati</taxon>
        <taxon>Bacteroidota</taxon>
        <taxon>Cytophagia</taxon>
        <taxon>Cytophagales</taxon>
        <taxon>Spirosomataceae</taxon>
        <taxon>Dyadobacter</taxon>
    </lineage>
</organism>
<keyword evidence="1" id="KW-0597">Phosphoprotein</keyword>
<protein>
    <submittedName>
        <fullName evidence="3">Protein-glutamate methylesterase/protein-glutamine glutaminase</fullName>
        <ecNumber evidence="3">3.5.1.44</ecNumber>
    </submittedName>
</protein>
<gene>
    <name evidence="3" type="primary">cheB_7</name>
    <name evidence="3" type="ORF">DYBT9623_04335</name>
</gene>
<dbReference type="InterPro" id="IPR011006">
    <property type="entry name" value="CheY-like_superfamily"/>
</dbReference>
<dbReference type="InterPro" id="IPR052893">
    <property type="entry name" value="TCS_response_regulator"/>
</dbReference>
<feature type="domain" description="Response regulatory" evidence="2">
    <location>
        <begin position="5"/>
        <end position="124"/>
    </location>
</feature>
<evidence type="ECO:0000313" key="3">
    <source>
        <dbReference type="EMBL" id="CAG5072795.1"/>
    </source>
</evidence>
<reference evidence="3 4" key="1">
    <citation type="submission" date="2021-04" db="EMBL/GenBank/DDBJ databases">
        <authorList>
            <person name="Rodrigo-Torres L."/>
            <person name="Arahal R. D."/>
            <person name="Lucena T."/>
        </authorList>
    </citation>
    <scope>NUCLEOTIDE SEQUENCE [LARGE SCALE GENOMIC DNA]</scope>
    <source>
        <strain evidence="3 4">CECT 9623</strain>
    </source>
</reference>
<keyword evidence="3" id="KW-0378">Hydrolase</keyword>
<dbReference type="EC" id="3.5.1.44" evidence="3"/>
<dbReference type="Gene3D" id="3.40.50.2300">
    <property type="match status" value="1"/>
</dbReference>
<dbReference type="SUPFAM" id="SSF52172">
    <property type="entry name" value="CheY-like"/>
    <property type="match status" value="1"/>
</dbReference>
<feature type="modified residue" description="4-aspartylphosphate" evidence="1">
    <location>
        <position position="59"/>
    </location>
</feature>
<dbReference type="EMBL" id="CAJRAU010000007">
    <property type="protein sequence ID" value="CAG5072795.1"/>
    <property type="molecule type" value="Genomic_DNA"/>
</dbReference>
<evidence type="ECO:0000259" key="2">
    <source>
        <dbReference type="PROSITE" id="PS50110"/>
    </source>
</evidence>
<dbReference type="PROSITE" id="PS50110">
    <property type="entry name" value="RESPONSE_REGULATORY"/>
    <property type="match status" value="1"/>
</dbReference>
<evidence type="ECO:0000313" key="4">
    <source>
        <dbReference type="Proteomes" id="UP000679725"/>
    </source>
</evidence>
<dbReference type="PANTHER" id="PTHR44520">
    <property type="entry name" value="RESPONSE REGULATOR RCP1-RELATED"/>
    <property type="match status" value="1"/>
</dbReference>
<dbReference type="Proteomes" id="UP000679725">
    <property type="component" value="Unassembled WGS sequence"/>
</dbReference>
<accession>A0ABM8UVQ1</accession>
<name>A0ABM8UVQ1_9BACT</name>
<dbReference type="GO" id="GO:0050568">
    <property type="term" value="F:protein-glutamine glutaminase activity"/>
    <property type="evidence" value="ECO:0007669"/>
    <property type="project" value="UniProtKB-EC"/>
</dbReference>